<evidence type="ECO:0008006" key="5">
    <source>
        <dbReference type="Google" id="ProtNLM"/>
    </source>
</evidence>
<dbReference type="AlphaFoldDB" id="A0A158M8G2"/>
<keyword evidence="2" id="KW-1133">Transmembrane helix</keyword>
<keyword evidence="2" id="KW-0812">Transmembrane</keyword>
<reference evidence="3 4" key="1">
    <citation type="submission" date="2014-03" db="EMBL/GenBank/DDBJ databases">
        <title>Genome sequence of Bordetella holmseii.</title>
        <authorList>
            <person name="Harvill E."/>
            <person name="Goodfield L.L."/>
            <person name="Ivanov Y."/>
            <person name="Meyer J.A."/>
            <person name="Newth C."/>
            <person name="Cassiday P."/>
            <person name="Tondella M.L."/>
            <person name="Liao P."/>
            <person name="Zimmerman J."/>
            <person name="Meert K."/>
            <person name="Wessel D."/>
            <person name="Berger J."/>
            <person name="Dean J.M."/>
            <person name="Holubkov R."/>
            <person name="Burr J."/>
            <person name="Liu T."/>
            <person name="Brinkac L.M."/>
            <person name="Sanka R."/>
            <person name="Kim M."/>
            <person name="Losada L."/>
        </authorList>
    </citation>
    <scope>NUCLEOTIDE SEQUENCE [LARGE SCALE GENOMIC DNA]</scope>
    <source>
        <strain evidence="3 4">CDC-H585-BH</strain>
    </source>
</reference>
<name>A0A158M8G2_9BORD</name>
<evidence type="ECO:0000313" key="4">
    <source>
        <dbReference type="Proteomes" id="UP000026682"/>
    </source>
</evidence>
<evidence type="ECO:0000256" key="2">
    <source>
        <dbReference type="SAM" id="Phobius"/>
    </source>
</evidence>
<comment type="caution">
    <text evidence="3">The sequence shown here is derived from an EMBL/GenBank/DDBJ whole genome shotgun (WGS) entry which is preliminary data.</text>
</comment>
<protein>
    <recommendedName>
        <fullName evidence="5">N-acetyltransferase YedL</fullName>
    </recommendedName>
</protein>
<accession>A0A158M8G2</accession>
<keyword evidence="2" id="KW-0472">Membrane</keyword>
<feature type="compositionally biased region" description="Basic and acidic residues" evidence="1">
    <location>
        <begin position="84"/>
        <end position="93"/>
    </location>
</feature>
<feature type="transmembrane region" description="Helical" evidence="2">
    <location>
        <begin position="6"/>
        <end position="24"/>
    </location>
</feature>
<feature type="region of interest" description="Disordered" evidence="1">
    <location>
        <begin position="71"/>
        <end position="99"/>
    </location>
</feature>
<dbReference type="Proteomes" id="UP000026682">
    <property type="component" value="Unassembled WGS sequence"/>
</dbReference>
<evidence type="ECO:0000256" key="1">
    <source>
        <dbReference type="SAM" id="MobiDB-lite"/>
    </source>
</evidence>
<dbReference type="PATRIC" id="fig|1331206.3.peg.320"/>
<proteinExistence type="predicted"/>
<evidence type="ECO:0000313" key="3">
    <source>
        <dbReference type="EMBL" id="KAK99102.1"/>
    </source>
</evidence>
<gene>
    <name evidence="3" type="ORF">L497_0480</name>
</gene>
<dbReference type="EMBL" id="JFZZ01000013">
    <property type="protein sequence ID" value="KAK99102.1"/>
    <property type="molecule type" value="Genomic_DNA"/>
</dbReference>
<organism evidence="3 4">
    <name type="scientific">Bordetella holmesii CDC-H585-BH</name>
    <dbReference type="NCBI Taxonomy" id="1331206"/>
    <lineage>
        <taxon>Bacteria</taxon>
        <taxon>Pseudomonadati</taxon>
        <taxon>Pseudomonadota</taxon>
        <taxon>Betaproteobacteria</taxon>
        <taxon>Burkholderiales</taxon>
        <taxon>Alcaligenaceae</taxon>
        <taxon>Bordetella</taxon>
    </lineage>
</organism>
<sequence>MLVGAAAGAYVGAMAGAMFLLRALRQTQRRLVQSEDEAASRGVVLAAQIHPDEEGAVLSLLNDAGGRHIQRQQHVGRAPASWAPRDRRLDRAGHTQWQS</sequence>